<keyword evidence="8" id="KW-0067">ATP-binding</keyword>
<dbReference type="InterPro" id="IPR006483">
    <property type="entry name" value="CRISPR-assoc_Cas3_HD"/>
</dbReference>
<dbReference type="Gene3D" id="1.10.3210.30">
    <property type="match status" value="1"/>
</dbReference>
<dbReference type="GO" id="GO:0005524">
    <property type="term" value="F:ATP binding"/>
    <property type="evidence" value="ECO:0007669"/>
    <property type="project" value="UniProtKB-KW"/>
</dbReference>
<dbReference type="GO" id="GO:0046872">
    <property type="term" value="F:metal ion binding"/>
    <property type="evidence" value="ECO:0007669"/>
    <property type="project" value="UniProtKB-KW"/>
</dbReference>
<evidence type="ECO:0000259" key="11">
    <source>
        <dbReference type="PROSITE" id="PS51643"/>
    </source>
</evidence>
<sequence>MGMKNSKLFAHITKINEQRNEQTIKEHSVKVAEYAGEALKGIGLFFISYLGGLLHDMGKARERFTKYLEEQYAGGQPARGSVNHTFAAVRYIMERYHSPDAPKIERITCEILAAAMGSHHGLFDIQDPTDQEKTNGFLHRMECDAEEIGYQEVKENFFREVADEEQIDTLFQQACEEVEHFLEAIGKQNKTPNNRSERMMYSYLERLILSAIIEGDRRDTAEFMSGNLIEQLQPDRRFWIEQCAHMEEKIKDFKKDSPINEARSYISQECKKAAFKRGSIYRLTVPTGGGKTLASLRYALNHAAEYEKDRIIFIIPLLSVLDQNSKDIRDYVKDHNLVLEHHSNIVNTNMEQDELDKNELLMETWAAPFVVSTMVQLLNILFSHKTSAVRRMKSLCNSVIIIDEVQSLPLKFTELFTTAINFLADFCGSTVILCSATQPAFERVSLSLHLADNPDIVQIDKERMEVFKRVRLIDKTEGPGMTLDELTDFTREKIEDRDSILVICNTKTTARRLYQKVKIACPRDYEIYHLSTAMCKQHRQDILDKIGRTPGLHEDRKVICISTQLVEAGIDFSFESVIRIWAGIDNIVQAAGRCNRNNDWQHICDAFLVKLKEESLGPLKEIETAQKCCSKVLYDFKKKPQLYGDDILSQELIQFYYKRLFGDTRVKMQFKYPVTIDDTEQFIRTMLMDCETMEAECPPFYFRQAFKTAGKYCKVFDDDKTDVVVKYDEKVDTYIANLCSEKAKWNYAYQKEQLDAMKPYTVSLFPYELNKLRENGRLADDLIEGVIILDKTAYNDDTGVCPDEYVQSDDFLSM</sequence>
<organism evidence="12 13">
    <name type="scientific">Hominibacterium faecale</name>
    <dbReference type="NCBI Taxonomy" id="2839743"/>
    <lineage>
        <taxon>Bacteria</taxon>
        <taxon>Bacillati</taxon>
        <taxon>Bacillota</taxon>
        <taxon>Clostridia</taxon>
        <taxon>Peptostreptococcales</taxon>
        <taxon>Anaerovoracaceae</taxon>
        <taxon>Hominibacterium</taxon>
    </lineage>
</organism>
<dbReference type="PROSITE" id="PS51192">
    <property type="entry name" value="HELICASE_ATP_BIND_1"/>
    <property type="match status" value="1"/>
</dbReference>
<keyword evidence="3" id="KW-0540">Nuclease</keyword>
<dbReference type="InterPro" id="IPR027417">
    <property type="entry name" value="P-loop_NTPase"/>
</dbReference>
<dbReference type="Proteomes" id="UP001065549">
    <property type="component" value="Unassembled WGS sequence"/>
</dbReference>
<dbReference type="GO" id="GO:0004386">
    <property type="term" value="F:helicase activity"/>
    <property type="evidence" value="ECO:0007669"/>
    <property type="project" value="UniProtKB-KW"/>
</dbReference>
<comment type="caution">
    <text evidence="12">The sequence shown here is derived from an EMBL/GenBank/DDBJ whole genome shotgun (WGS) entry which is preliminary data.</text>
</comment>
<dbReference type="GO" id="GO:0004518">
    <property type="term" value="F:nuclease activity"/>
    <property type="evidence" value="ECO:0007669"/>
    <property type="project" value="UniProtKB-KW"/>
</dbReference>
<dbReference type="SMART" id="SM00471">
    <property type="entry name" value="HDc"/>
    <property type="match status" value="1"/>
</dbReference>
<dbReference type="InterPro" id="IPR011545">
    <property type="entry name" value="DEAD/DEAH_box_helicase_dom"/>
</dbReference>
<keyword evidence="13" id="KW-1185">Reference proteome</keyword>
<dbReference type="NCBIfam" id="TIGR01587">
    <property type="entry name" value="cas3_core"/>
    <property type="match status" value="1"/>
</dbReference>
<keyword evidence="6" id="KW-0378">Hydrolase</keyword>
<evidence type="ECO:0000256" key="3">
    <source>
        <dbReference type="ARBA" id="ARBA00022722"/>
    </source>
</evidence>
<keyword evidence="4" id="KW-0479">Metal-binding</keyword>
<proteinExistence type="inferred from homology"/>
<evidence type="ECO:0000256" key="7">
    <source>
        <dbReference type="ARBA" id="ARBA00022806"/>
    </source>
</evidence>
<dbReference type="InterPro" id="IPR006474">
    <property type="entry name" value="Helicase_Cas3_CRISPR-ass_core"/>
</dbReference>
<keyword evidence="9" id="KW-0051">Antiviral defense</keyword>
<evidence type="ECO:0000256" key="9">
    <source>
        <dbReference type="ARBA" id="ARBA00023118"/>
    </source>
</evidence>
<dbReference type="RefSeq" id="WP_253019622.1">
    <property type="nucleotide sequence ID" value="NZ_JAOSHN010000002.1"/>
</dbReference>
<dbReference type="EMBL" id="JAOSHN010000002">
    <property type="protein sequence ID" value="MCU7377757.1"/>
    <property type="molecule type" value="Genomic_DNA"/>
</dbReference>
<dbReference type="PROSITE" id="PS51643">
    <property type="entry name" value="HD_CAS3"/>
    <property type="match status" value="1"/>
</dbReference>
<dbReference type="Gene3D" id="3.40.50.300">
    <property type="entry name" value="P-loop containing nucleotide triphosphate hydrolases"/>
    <property type="match status" value="2"/>
</dbReference>
<evidence type="ECO:0000313" key="13">
    <source>
        <dbReference type="Proteomes" id="UP001065549"/>
    </source>
</evidence>
<evidence type="ECO:0000256" key="5">
    <source>
        <dbReference type="ARBA" id="ARBA00022741"/>
    </source>
</evidence>
<dbReference type="InterPro" id="IPR054712">
    <property type="entry name" value="Cas3-like_dom"/>
</dbReference>
<dbReference type="Pfam" id="PF01966">
    <property type="entry name" value="HD"/>
    <property type="match status" value="1"/>
</dbReference>
<dbReference type="SUPFAM" id="SSF52540">
    <property type="entry name" value="P-loop containing nucleoside triphosphate hydrolases"/>
    <property type="match status" value="1"/>
</dbReference>
<evidence type="ECO:0000256" key="1">
    <source>
        <dbReference type="ARBA" id="ARBA00006847"/>
    </source>
</evidence>
<dbReference type="GO" id="GO:0051607">
    <property type="term" value="P:defense response to virus"/>
    <property type="evidence" value="ECO:0007669"/>
    <property type="project" value="UniProtKB-KW"/>
</dbReference>
<dbReference type="CDD" id="cd17930">
    <property type="entry name" value="DEXHc_cas3"/>
    <property type="match status" value="1"/>
</dbReference>
<keyword evidence="5" id="KW-0547">Nucleotide-binding</keyword>
<feature type="domain" description="Helicase ATP-binding" evidence="10">
    <location>
        <begin position="272"/>
        <end position="456"/>
    </location>
</feature>
<evidence type="ECO:0000313" key="12">
    <source>
        <dbReference type="EMBL" id="MCU7377757.1"/>
    </source>
</evidence>
<gene>
    <name evidence="12" type="primary">cas3</name>
    <name evidence="12" type="ORF">OBO34_05230</name>
</gene>
<dbReference type="SMART" id="SM00487">
    <property type="entry name" value="DEXDc"/>
    <property type="match status" value="1"/>
</dbReference>
<feature type="domain" description="HD Cas3-type" evidence="11">
    <location>
        <begin position="17"/>
        <end position="218"/>
    </location>
</feature>
<dbReference type="InterPro" id="IPR003607">
    <property type="entry name" value="HD/PDEase_dom"/>
</dbReference>
<dbReference type="Pfam" id="PF00270">
    <property type="entry name" value="DEAD"/>
    <property type="match status" value="1"/>
</dbReference>
<dbReference type="InterPro" id="IPR014001">
    <property type="entry name" value="Helicase_ATP-bd"/>
</dbReference>
<dbReference type="CDD" id="cd09641">
    <property type="entry name" value="Cas3''_I"/>
    <property type="match status" value="1"/>
</dbReference>
<keyword evidence="7" id="KW-0347">Helicase</keyword>
<comment type="similarity">
    <text evidence="2">In the central section; belongs to the CRISPR-associated helicase Cas3 family.</text>
</comment>
<dbReference type="GO" id="GO:0016787">
    <property type="term" value="F:hydrolase activity"/>
    <property type="evidence" value="ECO:0007669"/>
    <property type="project" value="UniProtKB-KW"/>
</dbReference>
<dbReference type="InterPro" id="IPR006674">
    <property type="entry name" value="HD_domain"/>
</dbReference>
<name>A0A9J6QPG4_9FIRM</name>
<dbReference type="Pfam" id="PF22590">
    <property type="entry name" value="Cas3-like_C_2"/>
    <property type="match status" value="1"/>
</dbReference>
<evidence type="ECO:0000256" key="6">
    <source>
        <dbReference type="ARBA" id="ARBA00022801"/>
    </source>
</evidence>
<dbReference type="NCBIfam" id="TIGR01596">
    <property type="entry name" value="cas3_HD"/>
    <property type="match status" value="1"/>
</dbReference>
<reference evidence="12" key="1">
    <citation type="submission" date="2022-09" db="EMBL/GenBank/DDBJ databases">
        <title>Culturomic study of gut microbiota in children with autism spectrum disorder.</title>
        <authorList>
            <person name="Efimov B.A."/>
            <person name="Chaplin A.V."/>
            <person name="Sokolova S.R."/>
            <person name="Pikina A.P."/>
            <person name="Korzhanova M."/>
            <person name="Belova V."/>
            <person name="Korostin D."/>
        </authorList>
    </citation>
    <scope>NUCLEOTIDE SEQUENCE</scope>
    <source>
        <strain evidence="12">ASD5510</strain>
    </source>
</reference>
<dbReference type="InterPro" id="IPR038257">
    <property type="entry name" value="CRISPR-assoc_Cas3_HD_sf"/>
</dbReference>
<dbReference type="GO" id="GO:0003676">
    <property type="term" value="F:nucleic acid binding"/>
    <property type="evidence" value="ECO:0007669"/>
    <property type="project" value="InterPro"/>
</dbReference>
<dbReference type="AlphaFoldDB" id="A0A9J6QPG4"/>
<evidence type="ECO:0000259" key="10">
    <source>
        <dbReference type="PROSITE" id="PS51192"/>
    </source>
</evidence>
<evidence type="ECO:0000256" key="2">
    <source>
        <dbReference type="ARBA" id="ARBA00009046"/>
    </source>
</evidence>
<evidence type="ECO:0000256" key="8">
    <source>
        <dbReference type="ARBA" id="ARBA00022840"/>
    </source>
</evidence>
<evidence type="ECO:0000256" key="4">
    <source>
        <dbReference type="ARBA" id="ARBA00022723"/>
    </source>
</evidence>
<comment type="similarity">
    <text evidence="1">In the N-terminal section; belongs to the CRISPR-associated nuclease Cas3-HD family.</text>
</comment>
<accession>A0A9J6QPG4</accession>
<protein>
    <submittedName>
        <fullName evidence="12">CRISPR-associated helicase Cas3</fullName>
    </submittedName>
</protein>